<dbReference type="Gene3D" id="3.40.50.1240">
    <property type="entry name" value="Phosphoglycerate mutase-like"/>
    <property type="match status" value="1"/>
</dbReference>
<dbReference type="RefSeq" id="WP_084475412.1">
    <property type="nucleotide sequence ID" value="NZ_JAAXOP010000022.1"/>
</dbReference>
<dbReference type="SUPFAM" id="SSF53254">
    <property type="entry name" value="Phosphoglycerate mutase-like"/>
    <property type="match status" value="1"/>
</dbReference>
<dbReference type="GO" id="GO:0016791">
    <property type="term" value="F:phosphatase activity"/>
    <property type="evidence" value="ECO:0007669"/>
    <property type="project" value="TreeGrafter"/>
</dbReference>
<dbReference type="InterPro" id="IPR029033">
    <property type="entry name" value="His_PPase_superfam"/>
</dbReference>
<dbReference type="InterPro" id="IPR013078">
    <property type="entry name" value="His_Pase_superF_clade-1"/>
</dbReference>
<keyword evidence="2" id="KW-1185">Reference proteome</keyword>
<evidence type="ECO:0000313" key="1">
    <source>
        <dbReference type="EMBL" id="NKY53933.1"/>
    </source>
</evidence>
<proteinExistence type="predicted"/>
<dbReference type="EMBL" id="JAAXOP010000022">
    <property type="protein sequence ID" value="NKY53933.1"/>
    <property type="molecule type" value="Genomic_DNA"/>
</dbReference>
<protein>
    <submittedName>
        <fullName evidence="1">Histidine phosphatase family protein</fullName>
    </submittedName>
</protein>
<reference evidence="1 2" key="1">
    <citation type="submission" date="2020-04" db="EMBL/GenBank/DDBJ databases">
        <title>MicrobeNet Type strains.</title>
        <authorList>
            <person name="Nicholson A.C."/>
        </authorList>
    </citation>
    <scope>NUCLEOTIDE SEQUENCE [LARGE SCALE GENOMIC DNA]</scope>
    <source>
        <strain evidence="1 2">JCM 12354</strain>
    </source>
</reference>
<organism evidence="1 2">
    <name type="scientific">Nocardia vermiculata</name>
    <dbReference type="NCBI Taxonomy" id="257274"/>
    <lineage>
        <taxon>Bacteria</taxon>
        <taxon>Bacillati</taxon>
        <taxon>Actinomycetota</taxon>
        <taxon>Actinomycetes</taxon>
        <taxon>Mycobacteriales</taxon>
        <taxon>Nocardiaceae</taxon>
        <taxon>Nocardia</taxon>
    </lineage>
</organism>
<dbReference type="InterPro" id="IPR050275">
    <property type="entry name" value="PGM_Phosphatase"/>
</dbReference>
<accession>A0A846Y3W6</accession>
<gene>
    <name evidence="1" type="ORF">HGA08_27440</name>
</gene>
<dbReference type="PANTHER" id="PTHR48100">
    <property type="entry name" value="BROAD-SPECIFICITY PHOSPHATASE YOR283W-RELATED"/>
    <property type="match status" value="1"/>
</dbReference>
<evidence type="ECO:0000313" key="2">
    <source>
        <dbReference type="Proteomes" id="UP000565711"/>
    </source>
</evidence>
<sequence length="247" mass="26515">MNRTRLLLIRHAEAANKGLVAGTHTCQGLSDLGHRQAQALAARLRAEQPSLGITAVYTTAVPRARQTAEYIAAAVGLVVRAELPGPNYGQAEGKLLTDILAQRDTPPALEPDAPLAPGAEPWTALTARVARELDMITTRHVGEVAVVVCHRQNIVAATQHLLGAPATVARASIELGPASITDWEQRPIIGAQQSTDQPPRWILRRCNDDRHLDESTDIQSWNGLCWGERAGHQRPDSIGGGGKSART</sequence>
<comment type="caution">
    <text evidence="1">The sequence shown here is derived from an EMBL/GenBank/DDBJ whole genome shotgun (WGS) entry which is preliminary data.</text>
</comment>
<dbReference type="AlphaFoldDB" id="A0A846Y3W6"/>
<dbReference type="Proteomes" id="UP000565711">
    <property type="component" value="Unassembled WGS sequence"/>
</dbReference>
<name>A0A846Y3W6_9NOCA</name>
<dbReference type="GO" id="GO:0005737">
    <property type="term" value="C:cytoplasm"/>
    <property type="evidence" value="ECO:0007669"/>
    <property type="project" value="TreeGrafter"/>
</dbReference>
<dbReference type="Pfam" id="PF00300">
    <property type="entry name" value="His_Phos_1"/>
    <property type="match status" value="1"/>
</dbReference>
<dbReference type="SMART" id="SM00855">
    <property type="entry name" value="PGAM"/>
    <property type="match status" value="1"/>
</dbReference>
<dbReference type="PANTHER" id="PTHR48100:SF59">
    <property type="entry name" value="ADENOSYLCOBALAMIN_ALPHA-RIBAZOLE PHOSPHATASE"/>
    <property type="match status" value="1"/>
</dbReference>